<accession>A0ABW0KGX6</accession>
<evidence type="ECO:0008006" key="3">
    <source>
        <dbReference type="Google" id="ProtNLM"/>
    </source>
</evidence>
<protein>
    <recommendedName>
        <fullName evidence="3">MoaD/ThiS family protein</fullName>
    </recommendedName>
</protein>
<proteinExistence type="predicted"/>
<sequence>MKIVFMEKLAGGQLRNIGDRPWDQSLIQSLQSANYVLINQKEYEMIEGRLNLDDDTFELLLITAGGHGGGSEE</sequence>
<dbReference type="RefSeq" id="WP_270880979.1">
    <property type="nucleotide sequence ID" value="NZ_JAQFVF010000044.1"/>
</dbReference>
<gene>
    <name evidence="1" type="ORF">ACFPOG_27735</name>
</gene>
<keyword evidence="2" id="KW-1185">Reference proteome</keyword>
<name>A0ABW0KGX6_9BACL</name>
<evidence type="ECO:0000313" key="2">
    <source>
        <dbReference type="Proteomes" id="UP001596044"/>
    </source>
</evidence>
<organism evidence="1 2">
    <name type="scientific">Paenibacillus aestuarii</name>
    <dbReference type="NCBI Taxonomy" id="516965"/>
    <lineage>
        <taxon>Bacteria</taxon>
        <taxon>Bacillati</taxon>
        <taxon>Bacillota</taxon>
        <taxon>Bacilli</taxon>
        <taxon>Bacillales</taxon>
        <taxon>Paenibacillaceae</taxon>
        <taxon>Paenibacillus</taxon>
    </lineage>
</organism>
<dbReference type="EMBL" id="JBHSMJ010000040">
    <property type="protein sequence ID" value="MFC5452001.1"/>
    <property type="molecule type" value="Genomic_DNA"/>
</dbReference>
<comment type="caution">
    <text evidence="1">The sequence shown here is derived from an EMBL/GenBank/DDBJ whole genome shotgun (WGS) entry which is preliminary data.</text>
</comment>
<reference evidence="2" key="1">
    <citation type="journal article" date="2019" name="Int. J. Syst. Evol. Microbiol.">
        <title>The Global Catalogue of Microorganisms (GCM) 10K type strain sequencing project: providing services to taxonomists for standard genome sequencing and annotation.</title>
        <authorList>
            <consortium name="The Broad Institute Genomics Platform"/>
            <consortium name="The Broad Institute Genome Sequencing Center for Infectious Disease"/>
            <person name="Wu L."/>
            <person name="Ma J."/>
        </authorList>
    </citation>
    <scope>NUCLEOTIDE SEQUENCE [LARGE SCALE GENOMIC DNA]</scope>
    <source>
        <strain evidence="2">KACC 11904</strain>
    </source>
</reference>
<evidence type="ECO:0000313" key="1">
    <source>
        <dbReference type="EMBL" id="MFC5452001.1"/>
    </source>
</evidence>
<dbReference type="Proteomes" id="UP001596044">
    <property type="component" value="Unassembled WGS sequence"/>
</dbReference>